<dbReference type="GO" id="GO:0006508">
    <property type="term" value="P:proteolysis"/>
    <property type="evidence" value="ECO:0007669"/>
    <property type="project" value="UniProtKB-KW"/>
</dbReference>
<dbReference type="InterPro" id="IPR025724">
    <property type="entry name" value="GAG-pre-integrase_dom"/>
</dbReference>
<proteinExistence type="predicted"/>
<dbReference type="InterPro" id="IPR036397">
    <property type="entry name" value="RNaseH_sf"/>
</dbReference>
<dbReference type="Gene3D" id="3.30.420.10">
    <property type="entry name" value="Ribonuclease H-like superfamily/Ribonuclease H"/>
    <property type="match status" value="1"/>
</dbReference>
<keyword evidence="8" id="KW-1185">Reference proteome</keyword>
<feature type="compositionally biased region" description="Low complexity" evidence="5">
    <location>
        <begin position="845"/>
        <end position="866"/>
    </location>
</feature>
<dbReference type="GO" id="GO:0008270">
    <property type="term" value="F:zinc ion binding"/>
    <property type="evidence" value="ECO:0007669"/>
    <property type="project" value="InterPro"/>
</dbReference>
<evidence type="ECO:0000313" key="7">
    <source>
        <dbReference type="EMBL" id="CAL1414106.1"/>
    </source>
</evidence>
<dbReference type="Pfam" id="PF07727">
    <property type="entry name" value="RVT_2"/>
    <property type="match status" value="1"/>
</dbReference>
<dbReference type="InterPro" id="IPR012337">
    <property type="entry name" value="RNaseH-like_sf"/>
</dbReference>
<evidence type="ECO:0000259" key="6">
    <source>
        <dbReference type="PROSITE" id="PS50994"/>
    </source>
</evidence>
<keyword evidence="2" id="KW-0479">Metal-binding</keyword>
<keyword evidence="4" id="KW-0378">Hydrolase</keyword>
<dbReference type="Pfam" id="PF22936">
    <property type="entry name" value="Pol_BBD"/>
    <property type="match status" value="1"/>
</dbReference>
<dbReference type="PROSITE" id="PS50994">
    <property type="entry name" value="INTEGRASE"/>
    <property type="match status" value="1"/>
</dbReference>
<sequence length="1460" mass="161118">MSGESEVHDSAVSSIVPAIVTFNPAAQLPLKLTPSNFASWRSQLETLLLGLDLFGYIDGSTIAPDRTITENGVAKPNPAFQLWFRQDKLILHALRCSISEGIYSFVSGASTSRAAWQILEKLYASSAQFRIIHLKGKLAKTSKGNRDILAFVNDLKSTAAELALIGAPVSDLDLIVYCLRGLGEEYGAFAAAIRARGPGLVLEDLIDSLVEYESDLKEQIKSPVPTAFFSQGQRFSGGGGGTGNPSFGRQQRGSSSRGPSSSRAYSPQAHADSPRASSPQATLFSSPGQALPTNHNQRRPTVICQFCERPGHSVRQCFKLFPQERQTYQARQTQAHHTTTRVPPSAPWLLDSAASHHVTPDLGNLSLYSDYNGPDEILVGDGTGLKITHIGSSMLQNSALHLKDVLCAPAIKRKLISVAKLCRTNPISVEFFADCFVVKDLRTGAPLLKGANNGDVYELPHEMDTVRLALVTTRTSSTSWHARLGHPSSHSLSSLLRTHSLPVASSSVSSPCDSCLSNKSHKLPFGVSSLSSNRPFDLLYTDVWGPAPVTSIDDFRYYLIIVDHFSRYTWYYPLKRKSDVLDVFLAFRTMVENYFSTTIRRLYSDGGGEFQKLSSMLLAHGISHLLTPPHTPEHNGLAERKHRHIVETGITLLHYAHLPTIFWSYAFSTAVYLINRLPSSALRGQIPYTALFNIVPNYHKLRIFGCLCYPWLRPYSSHKLDPRSRPCLFLGYCPQRSAYKCFDPHSNRVFLSRHVHFVETSFPGYLSNPPAESSLVASWITDTGPSITTIPFHVTSPTAPPSRAPSSAGPLHSTSPTGPPQPAGPSSCPGPPPPSSSGPSPAPSALPGLSSGSGPVPSSFSGPTPGHSTPLSSPNTLATAAPNQPAQLQGPASPAPTMQRPTAPPPVQRSHQMRTRAQAGIHKPKRLFSALFTTRTPPLEPRSVNEAMQYTEWDSALRTEHNALLRNHTWDLVPRQPHFNVLGNKWVYRIKHHSDGSINLFKCRLVAKGFHQRPGVDFQDTYSSVVKPVTVRTVFTIALSQSWPIKQFDINNAFLQGPLDDEVYMVQPPGFVDPLHPHHVCRLRRAIYGLRQAPRAWYTALSSFLIEFGFRKTESDASLFVYQQSGIILYFLVYVDDLLLTGNDVAALTAFQTALAHKFSLKALGDVNYFLGIEVIPTATGYILSQHKYMTDILARFHMLDASPVSTPLASSASLSLHDGTDPTDATRFRQVLGALQYLVYTRSDIAFSVNKLSQYMHSPSTHHWQCLKRLLRYVCGTISYGLSIRRSSLPIRITAFADSDWAGNIDDRTSTSAYLVYLGSTLISWRSQKQRTVARSSTEAEYRAIAHATAELEWVRNLLQELHQPLTESPTVLSDNLGATYFSANPVFHSRMKHLALDYHFVRQLVQSGRLSVRYIPTAQQLADMLTKPLPAARFLLLRSKIGLVDTSSILRGRIREKE</sequence>
<evidence type="ECO:0000256" key="4">
    <source>
        <dbReference type="ARBA" id="ARBA00022801"/>
    </source>
</evidence>
<dbReference type="Pfam" id="PF13976">
    <property type="entry name" value="gag_pre-integrs"/>
    <property type="match status" value="1"/>
</dbReference>
<dbReference type="CDD" id="cd09272">
    <property type="entry name" value="RNase_HI_RT_Ty1"/>
    <property type="match status" value="1"/>
</dbReference>
<keyword evidence="1" id="KW-0645">Protease</keyword>
<evidence type="ECO:0000313" key="8">
    <source>
        <dbReference type="Proteomes" id="UP001497516"/>
    </source>
</evidence>
<dbReference type="InterPro" id="IPR057670">
    <property type="entry name" value="SH3_retrovirus"/>
</dbReference>
<feature type="compositionally biased region" description="Polar residues" evidence="5">
    <location>
        <begin position="867"/>
        <end position="887"/>
    </location>
</feature>
<evidence type="ECO:0000256" key="3">
    <source>
        <dbReference type="ARBA" id="ARBA00022750"/>
    </source>
</evidence>
<dbReference type="InterPro" id="IPR013103">
    <property type="entry name" value="RVT_2"/>
</dbReference>
<dbReference type="Pfam" id="PF00665">
    <property type="entry name" value="rve"/>
    <property type="match status" value="1"/>
</dbReference>
<dbReference type="PANTHER" id="PTHR42648">
    <property type="entry name" value="TRANSPOSASE, PUTATIVE-RELATED"/>
    <property type="match status" value="1"/>
</dbReference>
<feature type="compositionally biased region" description="Low complexity" evidence="5">
    <location>
        <begin position="244"/>
        <end position="263"/>
    </location>
</feature>
<feature type="region of interest" description="Disordered" evidence="5">
    <location>
        <begin position="790"/>
        <end position="919"/>
    </location>
</feature>
<organism evidence="7 8">
    <name type="scientific">Linum trigynum</name>
    <dbReference type="NCBI Taxonomy" id="586398"/>
    <lineage>
        <taxon>Eukaryota</taxon>
        <taxon>Viridiplantae</taxon>
        <taxon>Streptophyta</taxon>
        <taxon>Embryophyta</taxon>
        <taxon>Tracheophyta</taxon>
        <taxon>Spermatophyta</taxon>
        <taxon>Magnoliopsida</taxon>
        <taxon>eudicotyledons</taxon>
        <taxon>Gunneridae</taxon>
        <taxon>Pentapetalae</taxon>
        <taxon>rosids</taxon>
        <taxon>fabids</taxon>
        <taxon>Malpighiales</taxon>
        <taxon>Linaceae</taxon>
        <taxon>Linum</taxon>
    </lineage>
</organism>
<gene>
    <name evidence="7" type="ORF">LTRI10_LOCUS53290</name>
</gene>
<dbReference type="Pfam" id="PF14223">
    <property type="entry name" value="Retrotran_gag_2"/>
    <property type="match status" value="1"/>
</dbReference>
<accession>A0AAV2GUG2</accession>
<dbReference type="Proteomes" id="UP001497516">
    <property type="component" value="Chromosome 9"/>
</dbReference>
<keyword evidence="3" id="KW-0064">Aspartyl protease</keyword>
<dbReference type="SUPFAM" id="SSF56672">
    <property type="entry name" value="DNA/RNA polymerases"/>
    <property type="match status" value="1"/>
</dbReference>
<dbReference type="GO" id="GO:0003676">
    <property type="term" value="F:nucleic acid binding"/>
    <property type="evidence" value="ECO:0007669"/>
    <property type="project" value="InterPro"/>
</dbReference>
<dbReference type="InterPro" id="IPR054722">
    <property type="entry name" value="PolX-like_BBD"/>
</dbReference>
<evidence type="ECO:0000256" key="5">
    <source>
        <dbReference type="SAM" id="MobiDB-lite"/>
    </source>
</evidence>
<dbReference type="SUPFAM" id="SSF53098">
    <property type="entry name" value="Ribonuclease H-like"/>
    <property type="match status" value="1"/>
</dbReference>
<name>A0AAV2GUG2_9ROSI</name>
<feature type="compositionally biased region" description="Pro residues" evidence="5">
    <location>
        <begin position="817"/>
        <end position="844"/>
    </location>
</feature>
<feature type="domain" description="Integrase catalytic" evidence="6">
    <location>
        <begin position="531"/>
        <end position="695"/>
    </location>
</feature>
<dbReference type="InterPro" id="IPR036875">
    <property type="entry name" value="Znf_CCHC_sf"/>
</dbReference>
<dbReference type="EMBL" id="OZ034822">
    <property type="protein sequence ID" value="CAL1414106.1"/>
    <property type="molecule type" value="Genomic_DNA"/>
</dbReference>
<evidence type="ECO:0000256" key="2">
    <source>
        <dbReference type="ARBA" id="ARBA00022723"/>
    </source>
</evidence>
<evidence type="ECO:0000256" key="1">
    <source>
        <dbReference type="ARBA" id="ARBA00022670"/>
    </source>
</evidence>
<dbReference type="GO" id="GO:0004190">
    <property type="term" value="F:aspartic-type endopeptidase activity"/>
    <property type="evidence" value="ECO:0007669"/>
    <property type="project" value="UniProtKB-KW"/>
</dbReference>
<dbReference type="PANTHER" id="PTHR42648:SF26">
    <property type="entry name" value="INTEGRASE CATALYTIC DOMAIN-CONTAINING PROTEIN"/>
    <property type="match status" value="1"/>
</dbReference>
<reference evidence="7 8" key="1">
    <citation type="submission" date="2024-04" db="EMBL/GenBank/DDBJ databases">
        <authorList>
            <person name="Fracassetti M."/>
        </authorList>
    </citation>
    <scope>NUCLEOTIDE SEQUENCE [LARGE SCALE GENOMIC DNA]</scope>
</reference>
<dbReference type="InterPro" id="IPR039537">
    <property type="entry name" value="Retrotran_Ty1/copia-like"/>
</dbReference>
<feature type="compositionally biased region" description="Polar residues" evidence="5">
    <location>
        <begin position="275"/>
        <end position="295"/>
    </location>
</feature>
<dbReference type="GO" id="GO:0015074">
    <property type="term" value="P:DNA integration"/>
    <property type="evidence" value="ECO:0007669"/>
    <property type="project" value="InterPro"/>
</dbReference>
<dbReference type="Pfam" id="PF25597">
    <property type="entry name" value="SH3_retrovirus"/>
    <property type="match status" value="1"/>
</dbReference>
<dbReference type="InterPro" id="IPR001584">
    <property type="entry name" value="Integrase_cat-core"/>
</dbReference>
<dbReference type="InterPro" id="IPR043502">
    <property type="entry name" value="DNA/RNA_pol_sf"/>
</dbReference>
<feature type="region of interest" description="Disordered" evidence="5">
    <location>
        <begin position="231"/>
        <end position="296"/>
    </location>
</feature>
<dbReference type="SUPFAM" id="SSF57756">
    <property type="entry name" value="Retrovirus zinc finger-like domains"/>
    <property type="match status" value="1"/>
</dbReference>
<protein>
    <recommendedName>
        <fullName evidence="6">Integrase catalytic domain-containing protein</fullName>
    </recommendedName>
</protein>